<feature type="transmembrane region" description="Helical" evidence="1">
    <location>
        <begin position="140"/>
        <end position="160"/>
    </location>
</feature>
<name>A0ABV7W8A8_9BURK</name>
<dbReference type="Proteomes" id="UP001595729">
    <property type="component" value="Unassembled WGS sequence"/>
</dbReference>
<sequence length="286" mass="30461">MKPSSTLTLAIAPDRTHLIAPSALLREALERQRTLTIAALLIWAAMLPALVALGLDERTVREVNVWIKPLKFMASIGLFWLSTAWFVGLLPEAQRRHASVRALVAVALAAGLFEIGYITLQAALGQASHFNFSSPFHQVMYTLMGLGALAMTATQPVLAWRITRHGRADLSPVWRSSVVLGLVLTFVLGAGAGGLLGSVQPPSGAGLPVVGWHLGGGDLRPAHFVGMHAQQFIPLVGALLATAGADRRWLWGFVALYTAWWVGTMAMGLDGAVFTPPPAAYSTSAT</sequence>
<feature type="transmembrane region" description="Helical" evidence="1">
    <location>
        <begin position="249"/>
        <end position="269"/>
    </location>
</feature>
<feature type="transmembrane region" description="Helical" evidence="1">
    <location>
        <begin position="172"/>
        <end position="196"/>
    </location>
</feature>
<keyword evidence="1" id="KW-0472">Membrane</keyword>
<accession>A0ABV7W8A8</accession>
<evidence type="ECO:0000313" key="3">
    <source>
        <dbReference type="Proteomes" id="UP001595729"/>
    </source>
</evidence>
<keyword evidence="3" id="KW-1185">Reference proteome</keyword>
<organism evidence="2 3">
    <name type="scientific">Hydrogenophaga luteola</name>
    <dbReference type="NCBI Taxonomy" id="1591122"/>
    <lineage>
        <taxon>Bacteria</taxon>
        <taxon>Pseudomonadati</taxon>
        <taxon>Pseudomonadota</taxon>
        <taxon>Betaproteobacteria</taxon>
        <taxon>Burkholderiales</taxon>
        <taxon>Comamonadaceae</taxon>
        <taxon>Hydrogenophaga</taxon>
    </lineage>
</organism>
<evidence type="ECO:0000256" key="1">
    <source>
        <dbReference type="SAM" id="Phobius"/>
    </source>
</evidence>
<feature type="transmembrane region" description="Helical" evidence="1">
    <location>
        <begin position="222"/>
        <end position="242"/>
    </location>
</feature>
<comment type="caution">
    <text evidence="2">The sequence shown here is derived from an EMBL/GenBank/DDBJ whole genome shotgun (WGS) entry which is preliminary data.</text>
</comment>
<dbReference type="RefSeq" id="WP_382175950.1">
    <property type="nucleotide sequence ID" value="NZ_JBHRXX010000007.1"/>
</dbReference>
<feature type="transmembrane region" description="Helical" evidence="1">
    <location>
        <begin position="102"/>
        <end position="120"/>
    </location>
</feature>
<feature type="transmembrane region" description="Helical" evidence="1">
    <location>
        <begin position="72"/>
        <end position="90"/>
    </location>
</feature>
<evidence type="ECO:0000313" key="2">
    <source>
        <dbReference type="EMBL" id="MFC3685167.1"/>
    </source>
</evidence>
<feature type="transmembrane region" description="Helical" evidence="1">
    <location>
        <begin position="34"/>
        <end position="52"/>
    </location>
</feature>
<proteinExistence type="predicted"/>
<protein>
    <submittedName>
        <fullName evidence="2">Uncharacterized protein</fullName>
    </submittedName>
</protein>
<dbReference type="EMBL" id="JBHRXX010000007">
    <property type="protein sequence ID" value="MFC3685167.1"/>
    <property type="molecule type" value="Genomic_DNA"/>
</dbReference>
<gene>
    <name evidence="2" type="ORF">ACFOPI_16310</name>
</gene>
<reference evidence="3" key="1">
    <citation type="journal article" date="2019" name="Int. J. Syst. Evol. Microbiol.">
        <title>The Global Catalogue of Microorganisms (GCM) 10K type strain sequencing project: providing services to taxonomists for standard genome sequencing and annotation.</title>
        <authorList>
            <consortium name="The Broad Institute Genomics Platform"/>
            <consortium name="The Broad Institute Genome Sequencing Center for Infectious Disease"/>
            <person name="Wu L."/>
            <person name="Ma J."/>
        </authorList>
    </citation>
    <scope>NUCLEOTIDE SEQUENCE [LARGE SCALE GENOMIC DNA]</scope>
    <source>
        <strain evidence="3">KCTC 42501</strain>
    </source>
</reference>
<keyword evidence="1" id="KW-1133">Transmembrane helix</keyword>
<keyword evidence="1" id="KW-0812">Transmembrane</keyword>